<sequence>MTLKKKLGVAALAATLMLTGCSGAAATSTQPKPNETAVVEAPKTDMAVTTFKDKTLTTKDVVIKITDVKTIPVGEKGNEYGETPVIAFWYNTTNVSGREMDAMEWLVLFSAYQDNDPNVENELRVGLLPDDAFRQSQTAKIKKGGTVQNAVAYKLSDTTTPVKLVAATGLGSNEIGSMTFELK</sequence>
<evidence type="ECO:0000256" key="2">
    <source>
        <dbReference type="SAM" id="SignalP"/>
    </source>
</evidence>
<comment type="caution">
    <text evidence="4">The sequence shown here is derived from an EMBL/GenBank/DDBJ whole genome shotgun (WGS) entry which is preliminary data.</text>
</comment>
<reference evidence="4 5" key="1">
    <citation type="submission" date="2015-02" db="EMBL/GenBank/DDBJ databases">
        <title>Draft genome sequences of ten Microbacterium spp. with emphasis on heavy metal contaminated environments.</title>
        <authorList>
            <person name="Corretto E."/>
        </authorList>
    </citation>
    <scope>NUCLEOTIDE SEQUENCE [LARGE SCALE GENOMIC DNA]</scope>
    <source>
        <strain evidence="4 5">ARN176</strain>
    </source>
</reference>
<evidence type="ECO:0000313" key="5">
    <source>
        <dbReference type="Proteomes" id="UP000033740"/>
    </source>
</evidence>
<evidence type="ECO:0000259" key="3">
    <source>
        <dbReference type="Pfam" id="PF16729"/>
    </source>
</evidence>
<gene>
    <name evidence="4" type="ORF">RS86_00867</name>
</gene>
<dbReference type="PROSITE" id="PS51257">
    <property type="entry name" value="PROKAR_LIPOPROTEIN"/>
    <property type="match status" value="1"/>
</dbReference>
<organism evidence="4 5">
    <name type="scientific">Microbacterium azadirachtae</name>
    <dbReference type="NCBI Taxonomy" id="582680"/>
    <lineage>
        <taxon>Bacteria</taxon>
        <taxon>Bacillati</taxon>
        <taxon>Actinomycetota</taxon>
        <taxon>Actinomycetes</taxon>
        <taxon>Micrococcales</taxon>
        <taxon>Microbacteriaceae</taxon>
        <taxon>Microbacterium</taxon>
    </lineage>
</organism>
<keyword evidence="5" id="KW-1185">Reference proteome</keyword>
<evidence type="ECO:0000313" key="4">
    <source>
        <dbReference type="EMBL" id="KJL34381.1"/>
    </source>
</evidence>
<dbReference type="Pfam" id="PF16729">
    <property type="entry name" value="DUF5067"/>
    <property type="match status" value="1"/>
</dbReference>
<dbReference type="Gene3D" id="2.60.40.1240">
    <property type="match status" value="1"/>
</dbReference>
<dbReference type="Proteomes" id="UP000033740">
    <property type="component" value="Unassembled WGS sequence"/>
</dbReference>
<name>A0A0F0LSA2_9MICO</name>
<evidence type="ECO:0000256" key="1">
    <source>
        <dbReference type="ARBA" id="ARBA00022729"/>
    </source>
</evidence>
<protein>
    <recommendedName>
        <fullName evidence="3">DUF5067 domain-containing protein</fullName>
    </recommendedName>
</protein>
<dbReference type="EMBL" id="JYIX01000028">
    <property type="protein sequence ID" value="KJL34381.1"/>
    <property type="molecule type" value="Genomic_DNA"/>
</dbReference>
<feature type="signal peptide" evidence="2">
    <location>
        <begin position="1"/>
        <end position="24"/>
    </location>
</feature>
<keyword evidence="1 2" id="KW-0732">Signal</keyword>
<dbReference type="AlphaFoldDB" id="A0A0F0LSA2"/>
<accession>A0A0F0LSA2</accession>
<feature type="domain" description="DUF5067" evidence="3">
    <location>
        <begin position="44"/>
        <end position="164"/>
    </location>
</feature>
<proteinExistence type="predicted"/>
<dbReference type="PATRIC" id="fig|582680.6.peg.891"/>
<feature type="chain" id="PRO_5039681955" description="DUF5067 domain-containing protein" evidence="2">
    <location>
        <begin position="25"/>
        <end position="183"/>
    </location>
</feature>
<dbReference type="InterPro" id="IPR029050">
    <property type="entry name" value="Immunoprotect_excell_Ig-like"/>
</dbReference>
<dbReference type="InterPro" id="IPR031989">
    <property type="entry name" value="DUF5067"/>
</dbReference>
<dbReference type="RefSeq" id="WP_052680070.1">
    <property type="nucleotide sequence ID" value="NZ_JYIX01000028.1"/>
</dbReference>
<dbReference type="STRING" id="582680.RS86_00867"/>